<proteinExistence type="predicted"/>
<organism evidence="1 2">
    <name type="scientific">Trichogramma brassicae</name>
    <dbReference type="NCBI Taxonomy" id="86971"/>
    <lineage>
        <taxon>Eukaryota</taxon>
        <taxon>Metazoa</taxon>
        <taxon>Ecdysozoa</taxon>
        <taxon>Arthropoda</taxon>
        <taxon>Hexapoda</taxon>
        <taxon>Insecta</taxon>
        <taxon>Pterygota</taxon>
        <taxon>Neoptera</taxon>
        <taxon>Endopterygota</taxon>
        <taxon>Hymenoptera</taxon>
        <taxon>Apocrita</taxon>
        <taxon>Proctotrupomorpha</taxon>
        <taxon>Chalcidoidea</taxon>
        <taxon>Trichogrammatidae</taxon>
        <taxon>Trichogramma</taxon>
    </lineage>
</organism>
<keyword evidence="2" id="KW-1185">Reference proteome</keyword>
<dbReference type="EMBL" id="CADCXV010001044">
    <property type="protein sequence ID" value="CAB0040690.1"/>
    <property type="molecule type" value="Genomic_DNA"/>
</dbReference>
<protein>
    <submittedName>
        <fullName evidence="1">Uncharacterized protein</fullName>
    </submittedName>
</protein>
<gene>
    <name evidence="1" type="ORF">TBRA_LOCUS12384</name>
</gene>
<name>A0A6H5IUH4_9HYME</name>
<accession>A0A6H5IUH4</accession>
<dbReference type="AlphaFoldDB" id="A0A6H5IUH4"/>
<evidence type="ECO:0000313" key="2">
    <source>
        <dbReference type="Proteomes" id="UP000479190"/>
    </source>
</evidence>
<evidence type="ECO:0000313" key="1">
    <source>
        <dbReference type="EMBL" id="CAB0040690.1"/>
    </source>
</evidence>
<reference evidence="1 2" key="1">
    <citation type="submission" date="2020-02" db="EMBL/GenBank/DDBJ databases">
        <authorList>
            <person name="Ferguson B K."/>
        </authorList>
    </citation>
    <scope>NUCLEOTIDE SEQUENCE [LARGE SCALE GENOMIC DNA]</scope>
</reference>
<sequence>MFKVWKIGLKHLPEAICYIKYAADAQKIDSRSAWLVHAREQHTIALLLNSTRYIRYIQCNFSQSGNRSFASDDTRATMARTAHFIGSASLIFYLILPSENCKSSSAARATDNSILSRFLAFHAISKIVTLKVNCLRNSALVMYTLEHRCIRLQLEMSMSSIALILAKYRGKTRRACVYELFHPLHRGTARSRACVSCRGHRHQLQRRRIGEKENPHHILYLVVSDDYNDDDDDSPDRLRTSVQQHNLYTWPREWHFLLVGAPHGRDRSRASVKKEASKGKRKQRLFRRISGALQNAVLLIASSSSQLRKVRDKEYNEFGRYDIRQIGAELNFYVWNDLVRHSPYYSELELFEKNHVSQSVVNLPRVEKRCNSQYVNRWHINAKIILERERAFHYLYTLEFCARDCLRYSFFFAHCVSVIFFDKNCRFTRADADENCPIQVKLAVARPRALRASDRDIAEKRDRELLPRLAYIYIHTTHNTHVYLCLYWLLPSYKLVARAFLYVCVAEKVKRDWRISYVQCVAYIYNIKYLQHTAAAAATAARARSVMCTIDDCTARDSLERYVSSFWLTQALVKIADATRNADQKIIITRNNAAHAKGVKKRASVHRCSARSFLTLSRGRSGPCVRTRTQYQCFEPSRQRLPARARAVTKYLRRRATAFFFFMSRSYAILSRARDVQACASVRMYMRAPRFELIMSMFDDRIARLSVQLLDLRKPNCVDGSNLLCSSHQIKRLWKSLSQIFKRDCAKEIGRNLPELPLGEARAKRNVTAARECDRRASCNVFRSTSNIIRSTHALTVRFFDLYSATLIDRSHFQFKIQQLKIRTVANEDLISLLSTNFKRNFTPRISRYMKNSTFCASKDVPG</sequence>
<dbReference type="Proteomes" id="UP000479190">
    <property type="component" value="Unassembled WGS sequence"/>
</dbReference>